<dbReference type="EMBL" id="JAVIJP010000028">
    <property type="protein sequence ID" value="KAL3634878.1"/>
    <property type="molecule type" value="Genomic_DNA"/>
</dbReference>
<comment type="caution">
    <text evidence="2">The sequence shown here is derived from an EMBL/GenBank/DDBJ whole genome shotgun (WGS) entry which is preliminary data.</text>
</comment>
<dbReference type="InterPro" id="IPR027417">
    <property type="entry name" value="P-loop_NTPase"/>
</dbReference>
<dbReference type="PANTHER" id="PTHR23274:SF48">
    <property type="entry name" value="ATP-DEPENDENT DNA HELICASE"/>
    <property type="match status" value="1"/>
</dbReference>
<feature type="domain" description="DNA helicase Pif1-like 2B" evidence="1">
    <location>
        <begin position="130"/>
        <end position="176"/>
    </location>
</feature>
<dbReference type="Pfam" id="PF21530">
    <property type="entry name" value="Pif1_2B_dom"/>
    <property type="match status" value="1"/>
</dbReference>
<evidence type="ECO:0000313" key="2">
    <source>
        <dbReference type="EMBL" id="KAL3634878.1"/>
    </source>
</evidence>
<dbReference type="InterPro" id="IPR049163">
    <property type="entry name" value="Pif1-like_2B_dom"/>
</dbReference>
<keyword evidence="3" id="KW-1185">Reference proteome</keyword>
<proteinExistence type="predicted"/>
<reference evidence="3" key="1">
    <citation type="journal article" date="2024" name="IScience">
        <title>Strigolactones Initiate the Formation of Haustorium-like Structures in Castilleja.</title>
        <authorList>
            <person name="Buerger M."/>
            <person name="Peterson D."/>
            <person name="Chory J."/>
        </authorList>
    </citation>
    <scope>NUCLEOTIDE SEQUENCE [LARGE SCALE GENOMIC DNA]</scope>
</reference>
<evidence type="ECO:0000259" key="1">
    <source>
        <dbReference type="Pfam" id="PF21530"/>
    </source>
</evidence>
<sequence>MRLQSVGENDETTELSEFAEWIANIGDGTIGDGVNGVFKVEIPNHMLIENNGDPLASIVETIYPELEDGSTDPSYLKDRAILAPTLTLVDSVNQYMIEKMSGECRTYYSSNSACSSDSRSDILADVHTPEFLNSIKYSGVPNHELKLKVGAPVMLLRNIDPGMRLCNGTRLLITRLGSHVIEGTIITGTNSGERVIIPRLSLTPSDLRVPVKFQRRQFPIMISYAMTINKSQGQSLSKVGLFLKQSVFSHGQFYVAVFRVTNPRGLKILLFGEDDEEKKHAINVVYKEIF</sequence>
<gene>
    <name evidence="2" type="ORF">CASFOL_021932</name>
</gene>
<accession>A0ABD3CYU8</accession>
<organism evidence="2 3">
    <name type="scientific">Castilleja foliolosa</name>
    <dbReference type="NCBI Taxonomy" id="1961234"/>
    <lineage>
        <taxon>Eukaryota</taxon>
        <taxon>Viridiplantae</taxon>
        <taxon>Streptophyta</taxon>
        <taxon>Embryophyta</taxon>
        <taxon>Tracheophyta</taxon>
        <taxon>Spermatophyta</taxon>
        <taxon>Magnoliopsida</taxon>
        <taxon>eudicotyledons</taxon>
        <taxon>Gunneridae</taxon>
        <taxon>Pentapetalae</taxon>
        <taxon>asterids</taxon>
        <taxon>lamiids</taxon>
        <taxon>Lamiales</taxon>
        <taxon>Orobanchaceae</taxon>
        <taxon>Pedicularideae</taxon>
        <taxon>Castillejinae</taxon>
        <taxon>Castilleja</taxon>
    </lineage>
</organism>
<dbReference type="AlphaFoldDB" id="A0ABD3CYU8"/>
<dbReference type="SUPFAM" id="SSF52540">
    <property type="entry name" value="P-loop containing nucleoside triphosphate hydrolases"/>
    <property type="match status" value="1"/>
</dbReference>
<dbReference type="Proteomes" id="UP001632038">
    <property type="component" value="Unassembled WGS sequence"/>
</dbReference>
<dbReference type="PANTHER" id="PTHR23274">
    <property type="entry name" value="DNA HELICASE-RELATED"/>
    <property type="match status" value="1"/>
</dbReference>
<protein>
    <recommendedName>
        <fullName evidence="1">DNA helicase Pif1-like 2B domain-containing protein</fullName>
    </recommendedName>
</protein>
<evidence type="ECO:0000313" key="3">
    <source>
        <dbReference type="Proteomes" id="UP001632038"/>
    </source>
</evidence>
<name>A0ABD3CYU8_9LAMI</name>